<dbReference type="Proteomes" id="UP000276133">
    <property type="component" value="Unassembled WGS sequence"/>
</dbReference>
<evidence type="ECO:0000313" key="1">
    <source>
        <dbReference type="EMBL" id="RMZ98501.1"/>
    </source>
</evidence>
<name>A0A3M7PHA6_BRAPC</name>
<reference evidence="1 2" key="1">
    <citation type="journal article" date="2018" name="Sci. Rep.">
        <title>Genomic signatures of local adaptation to the degree of environmental predictability in rotifers.</title>
        <authorList>
            <person name="Franch-Gras L."/>
            <person name="Hahn C."/>
            <person name="Garcia-Roger E.M."/>
            <person name="Carmona M.J."/>
            <person name="Serra M."/>
            <person name="Gomez A."/>
        </authorList>
    </citation>
    <scope>NUCLEOTIDE SEQUENCE [LARGE SCALE GENOMIC DNA]</scope>
    <source>
        <strain evidence="1">HYR1</strain>
    </source>
</reference>
<sequence length="74" mass="9089">QLLKNKISYDTFMRVFEYLAIFHLLRNFCDCFLAHFVPEHLFCFSVRNWTDYFFETELPWHWRNDTAALFANTS</sequence>
<accession>A0A3M7PHA6</accession>
<keyword evidence="2" id="KW-1185">Reference proteome</keyword>
<feature type="non-terminal residue" evidence="1">
    <location>
        <position position="1"/>
    </location>
</feature>
<protein>
    <submittedName>
        <fullName evidence="1">Uncharacterized protein</fullName>
    </submittedName>
</protein>
<comment type="caution">
    <text evidence="1">The sequence shown here is derived from an EMBL/GenBank/DDBJ whole genome shotgun (WGS) entry which is preliminary data.</text>
</comment>
<dbReference type="EMBL" id="REGN01010737">
    <property type="protein sequence ID" value="RMZ98501.1"/>
    <property type="molecule type" value="Genomic_DNA"/>
</dbReference>
<proteinExistence type="predicted"/>
<evidence type="ECO:0000313" key="2">
    <source>
        <dbReference type="Proteomes" id="UP000276133"/>
    </source>
</evidence>
<organism evidence="1 2">
    <name type="scientific">Brachionus plicatilis</name>
    <name type="common">Marine rotifer</name>
    <name type="synonym">Brachionus muelleri</name>
    <dbReference type="NCBI Taxonomy" id="10195"/>
    <lineage>
        <taxon>Eukaryota</taxon>
        <taxon>Metazoa</taxon>
        <taxon>Spiralia</taxon>
        <taxon>Gnathifera</taxon>
        <taxon>Rotifera</taxon>
        <taxon>Eurotatoria</taxon>
        <taxon>Monogononta</taxon>
        <taxon>Pseudotrocha</taxon>
        <taxon>Ploima</taxon>
        <taxon>Brachionidae</taxon>
        <taxon>Brachionus</taxon>
    </lineage>
</organism>
<gene>
    <name evidence="1" type="ORF">BpHYR1_029714</name>
</gene>
<dbReference type="AlphaFoldDB" id="A0A3M7PHA6"/>